<evidence type="ECO:0000313" key="4">
    <source>
        <dbReference type="Proteomes" id="UP000196320"/>
    </source>
</evidence>
<name>A0A1R4J5D2_9MICO</name>
<dbReference type="EMBL" id="FUKO01000019">
    <property type="protein sequence ID" value="SJN27296.1"/>
    <property type="molecule type" value="Genomic_DNA"/>
</dbReference>
<protein>
    <submittedName>
        <fullName evidence="3">ISONIAZID INDUCTIBLE GENE PROTEIN INIA</fullName>
    </submittedName>
</protein>
<dbReference type="InterPro" id="IPR051943">
    <property type="entry name" value="TRAFAC_Dynamin-like_GTPase"/>
</dbReference>
<feature type="domain" description="Dynamin N-terminal" evidence="2">
    <location>
        <begin position="49"/>
        <end position="201"/>
    </location>
</feature>
<keyword evidence="1" id="KW-0812">Transmembrane</keyword>
<keyword evidence="4" id="KW-1185">Reference proteome</keyword>
<evidence type="ECO:0000256" key="1">
    <source>
        <dbReference type="SAM" id="Phobius"/>
    </source>
</evidence>
<dbReference type="PANTHER" id="PTHR43681">
    <property type="entry name" value="TRANSMEMBRANE GTPASE FZO"/>
    <property type="match status" value="1"/>
</dbReference>
<gene>
    <name evidence="3" type="ORF">FM104_05500</name>
</gene>
<accession>A0A1R4J5D2</accession>
<evidence type="ECO:0000313" key="3">
    <source>
        <dbReference type="EMBL" id="SJN27296.1"/>
    </source>
</evidence>
<dbReference type="SUPFAM" id="SSF52540">
    <property type="entry name" value="P-loop containing nucleoside triphosphate hydrolases"/>
    <property type="match status" value="1"/>
</dbReference>
<dbReference type="OrthoDB" id="3798616at2"/>
<dbReference type="InterPro" id="IPR027417">
    <property type="entry name" value="P-loop_NTPase"/>
</dbReference>
<keyword evidence="1" id="KW-0472">Membrane</keyword>
<evidence type="ECO:0000259" key="2">
    <source>
        <dbReference type="Pfam" id="PF00350"/>
    </source>
</evidence>
<dbReference type="Proteomes" id="UP000196320">
    <property type="component" value="Unassembled WGS sequence"/>
</dbReference>
<keyword evidence="1" id="KW-1133">Transmembrane helix</keyword>
<dbReference type="Pfam" id="PF00350">
    <property type="entry name" value="Dynamin_N"/>
    <property type="match status" value="1"/>
</dbReference>
<organism evidence="3 4">
    <name type="scientific">Microbacterium esteraromaticum</name>
    <dbReference type="NCBI Taxonomy" id="57043"/>
    <lineage>
        <taxon>Bacteria</taxon>
        <taxon>Bacillati</taxon>
        <taxon>Actinomycetota</taxon>
        <taxon>Actinomycetes</taxon>
        <taxon>Micrococcales</taxon>
        <taxon>Microbacteriaceae</taxon>
        <taxon>Microbacterium</taxon>
    </lineage>
</organism>
<sequence>MPESRTSADKQIVEVIHDVGDLAASAGRADLAKRLTQTRERLADPSVRVIVVGEFKQGKSKLINALVNAPACPVDDDVATSVPTTVGFAEQPIAWVIEQPTAAAPDPQRREVPLDALAEYVSERGNPGNERGIMSAEVLLPREILRGGLKLVDSPGVGGLESSNSLATLAALSSAHAVLLVSDASQEYTEPEVQFLRHAMRISPNVAAVLAKTDLYPQWRRIEEIDRDHLGHLGASADVPIFSVSSDLRLLAAELQDRTLNDESGFPALVAHLRREVLGRAETIHERSAVHELVSVVDQLEVSLRAELNALLNPEDTPRMIAELEDAKTRADEFRGRSARWQVTLTDGIADLVADMEHDVRDRLRKVQREAERAIDEGDPGPIWDQIREWLDQRVTAAVSETFVWTDERSRWLSEEVAELFSKDEAEIPISNIADIRGVLDPVEGIAGLDAGQLGAGEKIYIGVRGSYGGVLMVGLATGLIGMALINPLSLLAGVLVGRRAYREDMGNRLTRRQAEAKGIVRRHIDEVTFQVGKQLRDRLRFVQRTARDHFGSLAEELHSSLSEALLRAKQAATGFTSSREQHIGMLQSRVLELERVRRMIPAMPALPAPSTIPTLANTSESAGR</sequence>
<proteinExistence type="predicted"/>
<dbReference type="RefSeq" id="WP_087130462.1">
    <property type="nucleotide sequence ID" value="NZ_FUKO01000019.1"/>
</dbReference>
<dbReference type="InterPro" id="IPR045063">
    <property type="entry name" value="Dynamin_N"/>
</dbReference>
<feature type="transmembrane region" description="Helical" evidence="1">
    <location>
        <begin position="468"/>
        <end position="497"/>
    </location>
</feature>
<reference evidence="3 4" key="1">
    <citation type="submission" date="2017-02" db="EMBL/GenBank/DDBJ databases">
        <authorList>
            <person name="Peterson S.W."/>
        </authorList>
    </citation>
    <scope>NUCLEOTIDE SEQUENCE [LARGE SCALE GENOMIC DNA]</scope>
    <source>
        <strain evidence="3 4">B Mb 05.01</strain>
    </source>
</reference>
<dbReference type="Gene3D" id="3.40.50.300">
    <property type="entry name" value="P-loop containing nucleotide triphosphate hydrolases"/>
    <property type="match status" value="1"/>
</dbReference>
<dbReference type="AlphaFoldDB" id="A0A1R4J5D2"/>
<dbReference type="PANTHER" id="PTHR43681:SF1">
    <property type="entry name" value="SARCALUMENIN"/>
    <property type="match status" value="1"/>
</dbReference>